<accession>A0A6J6WDA6</accession>
<keyword evidence="1" id="KW-0472">Membrane</keyword>
<organism evidence="2">
    <name type="scientific">freshwater metagenome</name>
    <dbReference type="NCBI Taxonomy" id="449393"/>
    <lineage>
        <taxon>unclassified sequences</taxon>
        <taxon>metagenomes</taxon>
        <taxon>ecological metagenomes</taxon>
    </lineage>
</organism>
<proteinExistence type="predicted"/>
<keyword evidence="1" id="KW-0812">Transmembrane</keyword>
<dbReference type="EMBL" id="CAFAAB010000062">
    <property type="protein sequence ID" value="CAB4783152.1"/>
    <property type="molecule type" value="Genomic_DNA"/>
</dbReference>
<gene>
    <name evidence="2" type="ORF">UFOPK2958_00672</name>
</gene>
<evidence type="ECO:0000313" key="2">
    <source>
        <dbReference type="EMBL" id="CAB4783152.1"/>
    </source>
</evidence>
<evidence type="ECO:0000256" key="1">
    <source>
        <dbReference type="SAM" id="Phobius"/>
    </source>
</evidence>
<reference evidence="2" key="1">
    <citation type="submission" date="2020-05" db="EMBL/GenBank/DDBJ databases">
        <authorList>
            <person name="Chiriac C."/>
            <person name="Salcher M."/>
            <person name="Ghai R."/>
            <person name="Kavagutti S V."/>
        </authorList>
    </citation>
    <scope>NUCLEOTIDE SEQUENCE</scope>
</reference>
<feature type="transmembrane region" description="Helical" evidence="1">
    <location>
        <begin position="15"/>
        <end position="38"/>
    </location>
</feature>
<sequence>MTSSPLALRRSSSQYLRYGAVPVVGALAGGLLTLTLIVSGHGSMSIALLVLGGSALLFLPVDGESLGTWVTTAFRFISRSRWTACRYESEGGDTHLFLRGRRIQRWATATFLGRGDLTEIAGSQWRAFELMLRQFASYDEPTRFALYDYHYDGVPAASLWVDRETKWPAPWRAVTVPHPWSLTSSWFREEWSYVRDATCFVASLRVLADTTDVNSVFDRLRSPTAEWEVSLHGEVQPRRKALRRVRRASHATRSDDQLARTLGFSPSMQRAVEHRAVTEREQLVTQGDALLRIALLLTCRAGSVRELQQRVRTATAHARSTGVKTQRCWGQQIDLFVLVHGGGGE</sequence>
<dbReference type="AlphaFoldDB" id="A0A6J6WDA6"/>
<protein>
    <submittedName>
        <fullName evidence="2">Unannotated protein</fullName>
    </submittedName>
</protein>
<name>A0A6J6WDA6_9ZZZZ</name>
<keyword evidence="1" id="KW-1133">Transmembrane helix</keyword>